<dbReference type="Pfam" id="PF12796">
    <property type="entry name" value="Ank_2"/>
    <property type="match status" value="1"/>
</dbReference>
<gene>
    <name evidence="4" type="ORF">B0T24DRAFT_681501</name>
</gene>
<dbReference type="SUPFAM" id="SSF56112">
    <property type="entry name" value="Protein kinase-like (PK-like)"/>
    <property type="match status" value="1"/>
</dbReference>
<protein>
    <submittedName>
        <fullName evidence="4">Ankyrin repeat-containing domain protein</fullName>
    </submittedName>
</protein>
<keyword evidence="5" id="KW-1185">Reference proteome</keyword>
<dbReference type="SUPFAM" id="SSF48403">
    <property type="entry name" value="Ankyrin repeat"/>
    <property type="match status" value="1"/>
</dbReference>
<name>A0AAE0N434_9PEZI</name>
<keyword evidence="1" id="KW-0677">Repeat</keyword>
<dbReference type="InterPro" id="IPR036770">
    <property type="entry name" value="Ankyrin_rpt-contain_sf"/>
</dbReference>
<dbReference type="PROSITE" id="PS50011">
    <property type="entry name" value="PROTEIN_KINASE_DOM"/>
    <property type="match status" value="1"/>
</dbReference>
<evidence type="ECO:0000256" key="1">
    <source>
        <dbReference type="ARBA" id="ARBA00022737"/>
    </source>
</evidence>
<evidence type="ECO:0000256" key="2">
    <source>
        <dbReference type="ARBA" id="ARBA00023043"/>
    </source>
</evidence>
<dbReference type="AlphaFoldDB" id="A0AAE0N434"/>
<dbReference type="InterPro" id="IPR000719">
    <property type="entry name" value="Prot_kinase_dom"/>
</dbReference>
<evidence type="ECO:0000259" key="3">
    <source>
        <dbReference type="PROSITE" id="PS50011"/>
    </source>
</evidence>
<dbReference type="GO" id="GO:0004672">
    <property type="term" value="F:protein kinase activity"/>
    <property type="evidence" value="ECO:0007669"/>
    <property type="project" value="InterPro"/>
</dbReference>
<evidence type="ECO:0000313" key="5">
    <source>
        <dbReference type="Proteomes" id="UP001287356"/>
    </source>
</evidence>
<dbReference type="InterPro" id="IPR011990">
    <property type="entry name" value="TPR-like_helical_dom_sf"/>
</dbReference>
<reference evidence="4" key="2">
    <citation type="submission" date="2023-06" db="EMBL/GenBank/DDBJ databases">
        <authorList>
            <consortium name="Lawrence Berkeley National Laboratory"/>
            <person name="Haridas S."/>
            <person name="Hensen N."/>
            <person name="Bonometti L."/>
            <person name="Westerberg I."/>
            <person name="Brannstrom I.O."/>
            <person name="Guillou S."/>
            <person name="Cros-Aarteil S."/>
            <person name="Calhoun S."/>
            <person name="Kuo A."/>
            <person name="Mondo S."/>
            <person name="Pangilinan J."/>
            <person name="Riley R."/>
            <person name="Labutti K."/>
            <person name="Andreopoulos B."/>
            <person name="Lipzen A."/>
            <person name="Chen C."/>
            <person name="Yanf M."/>
            <person name="Daum C."/>
            <person name="Ng V."/>
            <person name="Clum A."/>
            <person name="Steindorff A."/>
            <person name="Ohm R."/>
            <person name="Martin F."/>
            <person name="Silar P."/>
            <person name="Natvig D."/>
            <person name="Lalanne C."/>
            <person name="Gautier V."/>
            <person name="Ament-Velasquez S.L."/>
            <person name="Kruys A."/>
            <person name="Hutchinson M.I."/>
            <person name="Powell A.J."/>
            <person name="Barry K."/>
            <person name="Miller A.N."/>
            <person name="Grigoriev I.V."/>
            <person name="Debuchy R."/>
            <person name="Gladieux P."/>
            <person name="Thoren M.H."/>
            <person name="Johannesson H."/>
        </authorList>
    </citation>
    <scope>NUCLEOTIDE SEQUENCE</scope>
    <source>
        <strain evidence="4">CBS 958.72</strain>
    </source>
</reference>
<dbReference type="GO" id="GO:0005524">
    <property type="term" value="F:ATP binding"/>
    <property type="evidence" value="ECO:0007669"/>
    <property type="project" value="InterPro"/>
</dbReference>
<dbReference type="InterPro" id="IPR002110">
    <property type="entry name" value="Ankyrin_rpt"/>
</dbReference>
<reference evidence="4" key="1">
    <citation type="journal article" date="2023" name="Mol. Phylogenet. Evol.">
        <title>Genome-scale phylogeny and comparative genomics of the fungal order Sordariales.</title>
        <authorList>
            <person name="Hensen N."/>
            <person name="Bonometti L."/>
            <person name="Westerberg I."/>
            <person name="Brannstrom I.O."/>
            <person name="Guillou S."/>
            <person name="Cros-Aarteil S."/>
            <person name="Calhoun S."/>
            <person name="Haridas S."/>
            <person name="Kuo A."/>
            <person name="Mondo S."/>
            <person name="Pangilinan J."/>
            <person name="Riley R."/>
            <person name="LaButti K."/>
            <person name="Andreopoulos B."/>
            <person name="Lipzen A."/>
            <person name="Chen C."/>
            <person name="Yan M."/>
            <person name="Daum C."/>
            <person name="Ng V."/>
            <person name="Clum A."/>
            <person name="Steindorff A."/>
            <person name="Ohm R.A."/>
            <person name="Martin F."/>
            <person name="Silar P."/>
            <person name="Natvig D.O."/>
            <person name="Lalanne C."/>
            <person name="Gautier V."/>
            <person name="Ament-Velasquez S.L."/>
            <person name="Kruys A."/>
            <person name="Hutchinson M.I."/>
            <person name="Powell A.J."/>
            <person name="Barry K."/>
            <person name="Miller A.N."/>
            <person name="Grigoriev I.V."/>
            <person name="Debuchy R."/>
            <person name="Gladieux P."/>
            <person name="Hiltunen Thoren M."/>
            <person name="Johannesson H."/>
        </authorList>
    </citation>
    <scope>NUCLEOTIDE SEQUENCE</scope>
    <source>
        <strain evidence="4">CBS 958.72</strain>
    </source>
</reference>
<feature type="domain" description="Protein kinase" evidence="3">
    <location>
        <begin position="1"/>
        <end position="333"/>
    </location>
</feature>
<sequence>MYQAIHQLVTEIRAPHAHGENGDSVPLETKPSPRYTWPVAVTERADLRSLHDLLAFNRDSGYHMKLRGKLGLCINVLQAITRLHQNQIIHGDVRTHNGLVFRQPQGAVEGWPVKVCDFSDAIVSIEDYAEYLQGEIPGTFLYRPPELVPDPSLRSKAEDLLNKIFHSLNVENPIRYPGQRQNPPTLLFFYRVSTQVFRELEGLARRKPEAAEVHLQLGLCYAVGFGTDPNVDQAVMFVTKAAQMGLTKARVILPAMAASGLGTRHGINRETMSDWLAEGVWMGSQAASRAMFAMDPDRWQGSIRNLRDLFLAVRLGDRGSVGSILDSGAQVAFSAATERRPCYAALLQAKKSLDMAKLIIDRGHGADAAVRTWARVSHSDHDFMASDMPKGTPLEWAAIEDNSQLLGLFWRLCLTEKKTDSVSLSPLKYAIFRHRKAAFTLLLDHGAEIHWVFLNHDEIYDEMMDAVHLCASLAAELGVAFVKELFAFDPSTHKAVTDATKSNVLHWATLYNQADLVRFLVQEQGFSLNTTDRDGSTPLGIAARARLVRAVKLLCRFHMDRHVPLRSVLQCLVSLPPKPQEASPKFAFDYRFLLQIALDQPTMDSRHWTSEAVRQTMVCDVWKMQKQDYKTRKEARTSSRFHWFWGAYYALCGGMAEAQYQDSVR</sequence>
<dbReference type="InterPro" id="IPR011009">
    <property type="entry name" value="Kinase-like_dom_sf"/>
</dbReference>
<dbReference type="SUPFAM" id="SSF81901">
    <property type="entry name" value="HCP-like"/>
    <property type="match status" value="1"/>
</dbReference>
<keyword evidence="2" id="KW-0040">ANK repeat</keyword>
<proteinExistence type="predicted"/>
<dbReference type="Gene3D" id="1.25.40.10">
    <property type="entry name" value="Tetratricopeptide repeat domain"/>
    <property type="match status" value="1"/>
</dbReference>
<accession>A0AAE0N434</accession>
<dbReference type="Gene3D" id="1.10.510.10">
    <property type="entry name" value="Transferase(Phosphotransferase) domain 1"/>
    <property type="match status" value="1"/>
</dbReference>
<dbReference type="Gene3D" id="1.25.40.20">
    <property type="entry name" value="Ankyrin repeat-containing domain"/>
    <property type="match status" value="2"/>
</dbReference>
<comment type="caution">
    <text evidence="4">The sequence shown here is derived from an EMBL/GenBank/DDBJ whole genome shotgun (WGS) entry which is preliminary data.</text>
</comment>
<dbReference type="EMBL" id="JAULSN010000006">
    <property type="protein sequence ID" value="KAK3369495.1"/>
    <property type="molecule type" value="Genomic_DNA"/>
</dbReference>
<evidence type="ECO:0000313" key="4">
    <source>
        <dbReference type="EMBL" id="KAK3369495.1"/>
    </source>
</evidence>
<dbReference type="Proteomes" id="UP001287356">
    <property type="component" value="Unassembled WGS sequence"/>
</dbReference>
<dbReference type="PANTHER" id="PTHR24198:SF165">
    <property type="entry name" value="ANKYRIN REPEAT-CONTAINING PROTEIN-RELATED"/>
    <property type="match status" value="1"/>
</dbReference>
<dbReference type="SMART" id="SM00248">
    <property type="entry name" value="ANK"/>
    <property type="match status" value="3"/>
</dbReference>
<organism evidence="4 5">
    <name type="scientific">Lasiosphaeria ovina</name>
    <dbReference type="NCBI Taxonomy" id="92902"/>
    <lineage>
        <taxon>Eukaryota</taxon>
        <taxon>Fungi</taxon>
        <taxon>Dikarya</taxon>
        <taxon>Ascomycota</taxon>
        <taxon>Pezizomycotina</taxon>
        <taxon>Sordariomycetes</taxon>
        <taxon>Sordariomycetidae</taxon>
        <taxon>Sordariales</taxon>
        <taxon>Lasiosphaeriaceae</taxon>
        <taxon>Lasiosphaeria</taxon>
    </lineage>
</organism>
<dbReference type="PANTHER" id="PTHR24198">
    <property type="entry name" value="ANKYRIN REPEAT AND PROTEIN KINASE DOMAIN-CONTAINING PROTEIN"/>
    <property type="match status" value="1"/>
</dbReference>